<dbReference type="InterPro" id="IPR026170">
    <property type="entry name" value="FAM173A/B"/>
</dbReference>
<dbReference type="Pfam" id="PF13649">
    <property type="entry name" value="Methyltransf_25"/>
    <property type="match status" value="1"/>
</dbReference>
<dbReference type="SUPFAM" id="SSF53335">
    <property type="entry name" value="S-adenosyl-L-methionine-dependent methyltransferases"/>
    <property type="match status" value="1"/>
</dbReference>
<dbReference type="GO" id="GO:0032259">
    <property type="term" value="P:methylation"/>
    <property type="evidence" value="ECO:0007669"/>
    <property type="project" value="UniProtKB-KW"/>
</dbReference>
<keyword evidence="6" id="KW-1185">Reference proteome</keyword>
<evidence type="ECO:0000259" key="4">
    <source>
        <dbReference type="Pfam" id="PF13649"/>
    </source>
</evidence>
<dbReference type="InterPro" id="IPR041698">
    <property type="entry name" value="Methyltransf_25"/>
</dbReference>
<accession>A0A5B9MGD4</accession>
<dbReference type="KEGG" id="smam:Mal15_22150"/>
<dbReference type="InterPro" id="IPR029063">
    <property type="entry name" value="SAM-dependent_MTases_sf"/>
</dbReference>
<dbReference type="PANTHER" id="PTHR13610">
    <property type="entry name" value="METHYLTRANSFERASE DOMAIN-CONTAINING PROTEIN"/>
    <property type="match status" value="1"/>
</dbReference>
<keyword evidence="1 5" id="KW-0489">Methyltransferase</keyword>
<dbReference type="AlphaFoldDB" id="A0A5B9MGD4"/>
<evidence type="ECO:0000256" key="3">
    <source>
        <dbReference type="ARBA" id="ARBA00022691"/>
    </source>
</evidence>
<dbReference type="PANTHER" id="PTHR13610:SF11">
    <property type="entry name" value="METHYLTRANSFERASE DOMAIN-CONTAINING PROTEIN"/>
    <property type="match status" value="1"/>
</dbReference>
<evidence type="ECO:0000256" key="2">
    <source>
        <dbReference type="ARBA" id="ARBA00022679"/>
    </source>
</evidence>
<evidence type="ECO:0000313" key="5">
    <source>
        <dbReference type="EMBL" id="QEF98167.1"/>
    </source>
</evidence>
<dbReference type="GO" id="GO:0016279">
    <property type="term" value="F:protein-lysine N-methyltransferase activity"/>
    <property type="evidence" value="ECO:0007669"/>
    <property type="project" value="InterPro"/>
</dbReference>
<protein>
    <submittedName>
        <fullName evidence="5">Methyltransferase domain protein</fullName>
    </submittedName>
</protein>
<name>A0A5B9MGD4_9BACT</name>
<dbReference type="CDD" id="cd02440">
    <property type="entry name" value="AdoMet_MTases"/>
    <property type="match status" value="1"/>
</dbReference>
<evidence type="ECO:0000313" key="6">
    <source>
        <dbReference type="Proteomes" id="UP000321353"/>
    </source>
</evidence>
<organism evidence="5 6">
    <name type="scientific">Stieleria maiorica</name>
    <dbReference type="NCBI Taxonomy" id="2795974"/>
    <lineage>
        <taxon>Bacteria</taxon>
        <taxon>Pseudomonadati</taxon>
        <taxon>Planctomycetota</taxon>
        <taxon>Planctomycetia</taxon>
        <taxon>Pirellulales</taxon>
        <taxon>Pirellulaceae</taxon>
        <taxon>Stieleria</taxon>
    </lineage>
</organism>
<proteinExistence type="predicted"/>
<dbReference type="EMBL" id="CP036264">
    <property type="protein sequence ID" value="QEF98167.1"/>
    <property type="molecule type" value="Genomic_DNA"/>
</dbReference>
<reference evidence="5 6" key="1">
    <citation type="submission" date="2019-02" db="EMBL/GenBank/DDBJ databases">
        <title>Planctomycetal bacteria perform biofilm scaping via a novel small molecule.</title>
        <authorList>
            <person name="Jeske O."/>
            <person name="Boedeker C."/>
            <person name="Wiegand S."/>
            <person name="Breitling P."/>
            <person name="Kallscheuer N."/>
            <person name="Jogler M."/>
            <person name="Rohde M."/>
            <person name="Petersen J."/>
            <person name="Medema M.H."/>
            <person name="Surup F."/>
            <person name="Jogler C."/>
        </authorList>
    </citation>
    <scope>NUCLEOTIDE SEQUENCE [LARGE SCALE GENOMIC DNA]</scope>
    <source>
        <strain evidence="5 6">Mal15</strain>
    </source>
</reference>
<feature type="domain" description="Methyltransferase" evidence="4">
    <location>
        <begin position="106"/>
        <end position="174"/>
    </location>
</feature>
<evidence type="ECO:0000256" key="1">
    <source>
        <dbReference type="ARBA" id="ARBA00022603"/>
    </source>
</evidence>
<sequence>MIRFALIVLLAWSTASAGWPWYRTSDGFVMSGRKYTLGVDDYCCGRASCRMQRELWAAFEKARTSPPTILDAMDPLQKVRHSFAPSPTTAVDALWQIIRPQSGQIILDPGCGDARILVDAARRFGAYGMGIEINPQTAALARSAVQSAGVRSLVSITEGDSRRYRFYKADYVVMYLYDDLIRELLPKLKSLRRGTVVVSYLHPLPAELPGQQRITVGEHVFFVWIHP</sequence>
<gene>
    <name evidence="5" type="ORF">Mal15_22150</name>
</gene>
<dbReference type="Gene3D" id="3.40.50.150">
    <property type="entry name" value="Vaccinia Virus protein VP39"/>
    <property type="match status" value="1"/>
</dbReference>
<dbReference type="Proteomes" id="UP000321353">
    <property type="component" value="Chromosome"/>
</dbReference>
<keyword evidence="3" id="KW-0949">S-adenosyl-L-methionine</keyword>
<keyword evidence="2 5" id="KW-0808">Transferase</keyword>